<dbReference type="PANTHER" id="PTHR35400">
    <property type="entry name" value="SLR1083 PROTEIN"/>
    <property type="match status" value="1"/>
</dbReference>
<name>A0A085WA73_9BACT</name>
<dbReference type="Gene3D" id="3.90.1570.10">
    <property type="entry name" value="tt1808, chain A"/>
    <property type="match status" value="1"/>
</dbReference>
<dbReference type="AlphaFoldDB" id="A0A085WA73"/>
<dbReference type="OrthoDB" id="9804532at2"/>
<dbReference type="Pfam" id="PF05685">
    <property type="entry name" value="Uma2"/>
    <property type="match status" value="1"/>
</dbReference>
<keyword evidence="3" id="KW-1185">Reference proteome</keyword>
<dbReference type="InterPro" id="IPR011335">
    <property type="entry name" value="Restrct_endonuc-II-like"/>
</dbReference>
<evidence type="ECO:0000313" key="2">
    <source>
        <dbReference type="EMBL" id="KFE64586.1"/>
    </source>
</evidence>
<reference evidence="2 3" key="1">
    <citation type="submission" date="2014-04" db="EMBL/GenBank/DDBJ databases">
        <title>Genome assembly of Hyalangium minutum DSM 14724.</title>
        <authorList>
            <person name="Sharma G."/>
            <person name="Subramanian S."/>
        </authorList>
    </citation>
    <scope>NUCLEOTIDE SEQUENCE [LARGE SCALE GENOMIC DNA]</scope>
    <source>
        <strain evidence="2 3">DSM 14724</strain>
    </source>
</reference>
<organism evidence="2 3">
    <name type="scientific">Hyalangium minutum</name>
    <dbReference type="NCBI Taxonomy" id="394096"/>
    <lineage>
        <taxon>Bacteria</taxon>
        <taxon>Pseudomonadati</taxon>
        <taxon>Myxococcota</taxon>
        <taxon>Myxococcia</taxon>
        <taxon>Myxococcales</taxon>
        <taxon>Cystobacterineae</taxon>
        <taxon>Archangiaceae</taxon>
        <taxon>Hyalangium</taxon>
    </lineage>
</organism>
<dbReference type="InterPro" id="IPR012296">
    <property type="entry name" value="Nuclease_put_TT1808"/>
</dbReference>
<dbReference type="STRING" id="394096.DB31_1604"/>
<sequence>MRSLDALESSLIAPRRFTLEEYHRLLHVGVLGEDEHVELLEGLIVDMAPQGRPHALAISRLTEFFMAARRPDCRVRVQLPLSLREDSEPEPDLAVVTREEEDRAQEHPHTALLVVEVAAESLRADRLLKGRVYARAGIPEYWVADVEGRVVEVYTAPDAVQNRYLGMRTVGAGESLGSPALPGLALRVGELFA</sequence>
<accession>A0A085WA73</accession>
<evidence type="ECO:0000313" key="3">
    <source>
        <dbReference type="Proteomes" id="UP000028725"/>
    </source>
</evidence>
<dbReference type="RefSeq" id="WP_044193483.1">
    <property type="nucleotide sequence ID" value="NZ_JMCB01000013.1"/>
</dbReference>
<dbReference type="InterPro" id="IPR008538">
    <property type="entry name" value="Uma2"/>
</dbReference>
<gene>
    <name evidence="2" type="ORF">DB31_1604</name>
</gene>
<dbReference type="CDD" id="cd06260">
    <property type="entry name" value="DUF820-like"/>
    <property type="match status" value="1"/>
</dbReference>
<dbReference type="Proteomes" id="UP000028725">
    <property type="component" value="Unassembled WGS sequence"/>
</dbReference>
<proteinExistence type="predicted"/>
<dbReference type="SUPFAM" id="SSF52980">
    <property type="entry name" value="Restriction endonuclease-like"/>
    <property type="match status" value="1"/>
</dbReference>
<dbReference type="EMBL" id="JMCB01000013">
    <property type="protein sequence ID" value="KFE64586.1"/>
    <property type="molecule type" value="Genomic_DNA"/>
</dbReference>
<dbReference type="PANTHER" id="PTHR35400:SF1">
    <property type="entry name" value="SLR1083 PROTEIN"/>
    <property type="match status" value="1"/>
</dbReference>
<feature type="domain" description="Putative restriction endonuclease" evidence="1">
    <location>
        <begin position="19"/>
        <end position="188"/>
    </location>
</feature>
<evidence type="ECO:0000259" key="1">
    <source>
        <dbReference type="Pfam" id="PF05685"/>
    </source>
</evidence>
<protein>
    <recommendedName>
        <fullName evidence="1">Putative restriction endonuclease domain-containing protein</fullName>
    </recommendedName>
</protein>
<comment type="caution">
    <text evidence="2">The sequence shown here is derived from an EMBL/GenBank/DDBJ whole genome shotgun (WGS) entry which is preliminary data.</text>
</comment>